<evidence type="ECO:0008006" key="9">
    <source>
        <dbReference type="Google" id="ProtNLM"/>
    </source>
</evidence>
<keyword evidence="2 6" id="KW-0812">Transmembrane</keyword>
<comment type="caution">
    <text evidence="7">The sequence shown here is derived from an EMBL/GenBank/DDBJ whole genome shotgun (WGS) entry which is preliminary data.</text>
</comment>
<feature type="transmembrane region" description="Helical" evidence="6">
    <location>
        <begin position="224"/>
        <end position="241"/>
    </location>
</feature>
<proteinExistence type="predicted"/>
<evidence type="ECO:0000256" key="3">
    <source>
        <dbReference type="ARBA" id="ARBA00022989"/>
    </source>
</evidence>
<protein>
    <recommendedName>
        <fullName evidence="9">Rta1 domain protein</fullName>
    </recommendedName>
</protein>
<feature type="transmembrane region" description="Helical" evidence="6">
    <location>
        <begin position="180"/>
        <end position="204"/>
    </location>
</feature>
<gene>
    <name evidence="7" type="ORF">SLS55_001361</name>
</gene>
<dbReference type="EMBL" id="JAJVCZ030000001">
    <property type="protein sequence ID" value="KAL0265394.1"/>
    <property type="molecule type" value="Genomic_DNA"/>
</dbReference>
<evidence type="ECO:0000256" key="4">
    <source>
        <dbReference type="ARBA" id="ARBA00023136"/>
    </source>
</evidence>
<dbReference type="GeneID" id="92005446"/>
<dbReference type="PANTHER" id="PTHR31465">
    <property type="entry name" value="PROTEIN RTA1-RELATED"/>
    <property type="match status" value="1"/>
</dbReference>
<keyword evidence="3 6" id="KW-1133">Transmembrane helix</keyword>
<feature type="region of interest" description="Disordered" evidence="5">
    <location>
        <begin position="295"/>
        <end position="322"/>
    </location>
</feature>
<dbReference type="RefSeq" id="XP_066638134.1">
    <property type="nucleotide sequence ID" value="XM_066772855.1"/>
</dbReference>
<feature type="transmembrane region" description="Helical" evidence="6">
    <location>
        <begin position="122"/>
        <end position="142"/>
    </location>
</feature>
<dbReference type="InterPro" id="IPR007568">
    <property type="entry name" value="RTA1"/>
</dbReference>
<organism evidence="7 8">
    <name type="scientific">Diplodia seriata</name>
    <dbReference type="NCBI Taxonomy" id="420778"/>
    <lineage>
        <taxon>Eukaryota</taxon>
        <taxon>Fungi</taxon>
        <taxon>Dikarya</taxon>
        <taxon>Ascomycota</taxon>
        <taxon>Pezizomycotina</taxon>
        <taxon>Dothideomycetes</taxon>
        <taxon>Dothideomycetes incertae sedis</taxon>
        <taxon>Botryosphaeriales</taxon>
        <taxon>Botryosphaeriaceae</taxon>
        <taxon>Diplodia</taxon>
    </lineage>
</organism>
<dbReference type="PANTHER" id="PTHR31465:SF35">
    <property type="entry name" value="RTA1 DOMAIN PROTEIN-RELATED"/>
    <property type="match status" value="1"/>
</dbReference>
<keyword evidence="4 6" id="KW-0472">Membrane</keyword>
<feature type="transmembrane region" description="Helical" evidence="6">
    <location>
        <begin position="80"/>
        <end position="102"/>
    </location>
</feature>
<dbReference type="Proteomes" id="UP001430584">
    <property type="component" value="Unassembled WGS sequence"/>
</dbReference>
<evidence type="ECO:0000256" key="6">
    <source>
        <dbReference type="SAM" id="Phobius"/>
    </source>
</evidence>
<evidence type="ECO:0000256" key="1">
    <source>
        <dbReference type="ARBA" id="ARBA00004141"/>
    </source>
</evidence>
<feature type="compositionally biased region" description="Basic and acidic residues" evidence="5">
    <location>
        <begin position="295"/>
        <end position="306"/>
    </location>
</feature>
<feature type="transmembrane region" description="Helical" evidence="6">
    <location>
        <begin position="261"/>
        <end position="279"/>
    </location>
</feature>
<feature type="transmembrane region" description="Helical" evidence="6">
    <location>
        <begin position="45"/>
        <end position="68"/>
    </location>
</feature>
<evidence type="ECO:0000313" key="8">
    <source>
        <dbReference type="Proteomes" id="UP001430584"/>
    </source>
</evidence>
<name>A0ABR3CWW6_9PEZI</name>
<dbReference type="Pfam" id="PF04479">
    <property type="entry name" value="RTA1"/>
    <property type="match status" value="1"/>
</dbReference>
<sequence>MSDKPGQDGFVLYHYDPSTPLAIAFVALFANTTLLHIWQLVRRRTWYFIPFVVGGIFETVGYLGRFISSRQTPDWKTWPYAMQSLTLLLAPAFFAASIYMVLGRIVRLTDGSAHSPIPVKWLTKIFVLGDVISFLGQSAGWLPSIFLPLSVLDADSFLPTGGGMLSKADTANEVKWGERIIIGGLCVQLLFFGLFMIVAAIFHIRILRVPTVTADALTVPWRRFLVVLYVASALIMVRSVFRVVEYIQGSEGYLMSKEMFIYIFDASLMFLTMVIFNIWHPSRIINNHAAAGRSSDEESAHSDHHMLQQWKPTHASQRTGKA</sequence>
<feature type="compositionally biased region" description="Polar residues" evidence="5">
    <location>
        <begin position="310"/>
        <end position="322"/>
    </location>
</feature>
<evidence type="ECO:0000256" key="5">
    <source>
        <dbReference type="SAM" id="MobiDB-lite"/>
    </source>
</evidence>
<accession>A0ABR3CWW6</accession>
<keyword evidence="8" id="KW-1185">Reference proteome</keyword>
<feature type="transmembrane region" description="Helical" evidence="6">
    <location>
        <begin position="20"/>
        <end position="38"/>
    </location>
</feature>
<evidence type="ECO:0000313" key="7">
    <source>
        <dbReference type="EMBL" id="KAL0265394.1"/>
    </source>
</evidence>
<comment type="subcellular location">
    <subcellularLocation>
        <location evidence="1">Membrane</location>
        <topology evidence="1">Multi-pass membrane protein</topology>
    </subcellularLocation>
</comment>
<evidence type="ECO:0000256" key="2">
    <source>
        <dbReference type="ARBA" id="ARBA00022692"/>
    </source>
</evidence>
<reference evidence="7 8" key="1">
    <citation type="submission" date="2024-02" db="EMBL/GenBank/DDBJ databases">
        <title>De novo assembly and annotation of 12 fungi associated with fruit tree decline syndrome in Ontario, Canada.</title>
        <authorList>
            <person name="Sulman M."/>
            <person name="Ellouze W."/>
            <person name="Ilyukhin E."/>
        </authorList>
    </citation>
    <scope>NUCLEOTIDE SEQUENCE [LARGE SCALE GENOMIC DNA]</scope>
    <source>
        <strain evidence="7 8">FDS-637</strain>
    </source>
</reference>